<evidence type="ECO:0000256" key="1">
    <source>
        <dbReference type="SAM" id="MobiDB-lite"/>
    </source>
</evidence>
<evidence type="ECO:0000313" key="3">
    <source>
        <dbReference type="Proteomes" id="UP000186817"/>
    </source>
</evidence>
<keyword evidence="3" id="KW-1185">Reference proteome</keyword>
<comment type="caution">
    <text evidence="2">The sequence shown here is derived from an EMBL/GenBank/DDBJ whole genome shotgun (WGS) entry which is preliminary data.</text>
</comment>
<proteinExistence type="predicted"/>
<feature type="compositionally biased region" description="Polar residues" evidence="1">
    <location>
        <begin position="1"/>
        <end position="27"/>
    </location>
</feature>
<evidence type="ECO:0000313" key="2">
    <source>
        <dbReference type="EMBL" id="OLP92230.1"/>
    </source>
</evidence>
<organism evidence="2 3">
    <name type="scientific">Symbiodinium microadriaticum</name>
    <name type="common">Dinoflagellate</name>
    <name type="synonym">Zooxanthella microadriatica</name>
    <dbReference type="NCBI Taxonomy" id="2951"/>
    <lineage>
        <taxon>Eukaryota</taxon>
        <taxon>Sar</taxon>
        <taxon>Alveolata</taxon>
        <taxon>Dinophyceae</taxon>
        <taxon>Suessiales</taxon>
        <taxon>Symbiodiniaceae</taxon>
        <taxon>Symbiodinium</taxon>
    </lineage>
</organism>
<accession>A0A1Q9DAS0</accession>
<dbReference type="EMBL" id="LSRX01000630">
    <property type="protein sequence ID" value="OLP92230.1"/>
    <property type="molecule type" value="Genomic_DNA"/>
</dbReference>
<gene>
    <name evidence="2" type="ORF">AK812_SmicGene25976</name>
</gene>
<dbReference type="AlphaFoldDB" id="A0A1Q9DAS0"/>
<protein>
    <submittedName>
        <fullName evidence="2">Uncharacterized protein</fullName>
    </submittedName>
</protein>
<feature type="region of interest" description="Disordered" evidence="1">
    <location>
        <begin position="1"/>
        <end position="68"/>
    </location>
</feature>
<sequence>MWAESCTNILKQQDGSTDLGRQSQDRTQAPYHLPSGLGARYGKAQRPGKSPRGSSGERPNVAGGSMAAEAEAGWLPEVACKRSTRLVMDPTGDFAAAEDSLLVPRAEAWQEVDSWQEVEAPNPLGKDVDNMDALNELAVSICRL</sequence>
<dbReference type="Proteomes" id="UP000186817">
    <property type="component" value="Unassembled WGS sequence"/>
</dbReference>
<name>A0A1Q9DAS0_SYMMI</name>
<reference evidence="2 3" key="1">
    <citation type="submission" date="2016-02" db="EMBL/GenBank/DDBJ databases">
        <title>Genome analysis of coral dinoflagellate symbionts highlights evolutionary adaptations to a symbiotic lifestyle.</title>
        <authorList>
            <person name="Aranda M."/>
            <person name="Li Y."/>
            <person name="Liew Y.J."/>
            <person name="Baumgarten S."/>
            <person name="Simakov O."/>
            <person name="Wilson M."/>
            <person name="Piel J."/>
            <person name="Ashoor H."/>
            <person name="Bougouffa S."/>
            <person name="Bajic V.B."/>
            <person name="Ryu T."/>
            <person name="Ravasi T."/>
            <person name="Bayer T."/>
            <person name="Micklem G."/>
            <person name="Kim H."/>
            <person name="Bhak J."/>
            <person name="Lajeunesse T.C."/>
            <person name="Voolstra C.R."/>
        </authorList>
    </citation>
    <scope>NUCLEOTIDE SEQUENCE [LARGE SCALE GENOMIC DNA]</scope>
    <source>
        <strain evidence="2 3">CCMP2467</strain>
    </source>
</reference>